<dbReference type="RefSeq" id="WP_117587415.1">
    <property type="nucleotide sequence ID" value="NZ_QRVA01000023.1"/>
</dbReference>
<dbReference type="InterPro" id="IPR056955">
    <property type="entry name" value="ORC-CDC6-like"/>
</dbReference>
<proteinExistence type="predicted"/>
<reference evidence="1 2" key="1">
    <citation type="submission" date="2018-08" db="EMBL/GenBank/DDBJ databases">
        <title>A genome reference for cultivated species of the human gut microbiota.</title>
        <authorList>
            <person name="Zou Y."/>
            <person name="Xue W."/>
            <person name="Luo G."/>
        </authorList>
    </citation>
    <scope>NUCLEOTIDE SEQUENCE [LARGE SCALE GENOMIC DNA]</scope>
    <source>
        <strain evidence="1 2">AF24-12</strain>
    </source>
</reference>
<evidence type="ECO:0000313" key="1">
    <source>
        <dbReference type="EMBL" id="RGS14808.1"/>
    </source>
</evidence>
<dbReference type="AlphaFoldDB" id="A0A3E5DZ16"/>
<evidence type="ECO:0000313" key="2">
    <source>
        <dbReference type="Proteomes" id="UP000283872"/>
    </source>
</evidence>
<gene>
    <name evidence="1" type="ORF">DWY11_09715</name>
</gene>
<comment type="caution">
    <text evidence="1">The sequence shown here is derived from an EMBL/GenBank/DDBJ whole genome shotgun (WGS) entry which is preliminary data.</text>
</comment>
<sequence>MSLEHKLRKLDDLFGSYKAEWLNERIFRFFAEPSYFNALKSYRPCVLIGGRGTGKTTVLRGLSYQGQFALNHDDINQFDKNQFIGIYFRCDTNHVHAFQGKGVSKEKWIEIFAHYFNLILTSEILYFIDWHKKKTDSDEVLDSHACRLIATSLHLEEKVVGFESLLEELEFAMYKFQADVNNIADGNMPQLSLAGDPVKIVAEQAQKLAQFKGKIFYLLIDEYENLLDEQQQVVNTLLKHTPSSYTFKIGVREMGWRIHYTLNPQELVNDPADYVRFNIVEMFTGDTSDQFESFARDVCQLRIKNLMEEEKLDYNIEDALVDMTMEEEALLLGVERHRYYLEVIDMEKQMNINLDISSLYKFFLSYWAHAQGEILGDVIKDFRLNRSSWNTRYDNYKYSLLFKIKSGRGSGGIQKYYSGWRTFVKLANGNIRYLMELVYRSYYLYLQENGDLDKPVPPKVQTNAAYKVGWKNLTELEGTWKNGAQLTRLVQSIGTIFGHMAKLGRVAPEVDQFEIEDSMTSRTEELLSAGVMNLALVRLSTNKQTGNSSVKEFMYMLHPIFAPYFTYSYRRKRKMMINNSEFLECVDHQKEAVASILKKKNINMESEKAIPMQLSFDFIEDND</sequence>
<accession>A0A3E5DZ16</accession>
<protein>
    <submittedName>
        <fullName evidence="1">Uncharacterized protein</fullName>
    </submittedName>
</protein>
<dbReference type="EMBL" id="QRVA01000023">
    <property type="protein sequence ID" value="RGS14808.1"/>
    <property type="molecule type" value="Genomic_DNA"/>
</dbReference>
<dbReference type="Proteomes" id="UP000283872">
    <property type="component" value="Unassembled WGS sequence"/>
</dbReference>
<dbReference type="InterPro" id="IPR027417">
    <property type="entry name" value="P-loop_NTPase"/>
</dbReference>
<organism evidence="1 2">
    <name type="scientific">Segatella copri</name>
    <dbReference type="NCBI Taxonomy" id="165179"/>
    <lineage>
        <taxon>Bacteria</taxon>
        <taxon>Pseudomonadati</taxon>
        <taxon>Bacteroidota</taxon>
        <taxon>Bacteroidia</taxon>
        <taxon>Bacteroidales</taxon>
        <taxon>Prevotellaceae</taxon>
        <taxon>Segatella</taxon>
    </lineage>
</organism>
<dbReference type="Pfam" id="PF24389">
    <property type="entry name" value="ORC-CDC6-like"/>
    <property type="match status" value="1"/>
</dbReference>
<name>A0A3E5DZ16_9BACT</name>
<dbReference type="SUPFAM" id="SSF52540">
    <property type="entry name" value="P-loop containing nucleoside triphosphate hydrolases"/>
    <property type="match status" value="1"/>
</dbReference>